<dbReference type="PANTHER" id="PTHR43135:SF3">
    <property type="entry name" value="ALPHA-D-RIBOSE 1-METHYLPHOSPHONATE 5-TRIPHOSPHATE DIPHOSPHATASE"/>
    <property type="match status" value="1"/>
</dbReference>
<dbReference type="AlphaFoldDB" id="A0A2W5GUD7"/>
<dbReference type="SUPFAM" id="SSF51338">
    <property type="entry name" value="Composite domain of metallo-dependent hydrolases"/>
    <property type="match status" value="1"/>
</dbReference>
<dbReference type="EMBL" id="QFOI01000110">
    <property type="protein sequence ID" value="PZP49466.1"/>
    <property type="molecule type" value="Genomic_DNA"/>
</dbReference>
<keyword evidence="1" id="KW-0732">Signal</keyword>
<name>A0A2W5GUD7_9SPHI</name>
<dbReference type="InterPro" id="IPR032466">
    <property type="entry name" value="Metal_Hydrolase"/>
</dbReference>
<evidence type="ECO:0000313" key="3">
    <source>
        <dbReference type="Proteomes" id="UP000249645"/>
    </source>
</evidence>
<comment type="caution">
    <text evidence="2">The sequence shown here is derived from an EMBL/GenBank/DDBJ whole genome shotgun (WGS) entry which is preliminary data.</text>
</comment>
<organism evidence="2 3">
    <name type="scientific">Pseudopedobacter saltans</name>
    <dbReference type="NCBI Taxonomy" id="151895"/>
    <lineage>
        <taxon>Bacteria</taxon>
        <taxon>Pseudomonadati</taxon>
        <taxon>Bacteroidota</taxon>
        <taxon>Sphingobacteriia</taxon>
        <taxon>Sphingobacteriales</taxon>
        <taxon>Sphingobacteriaceae</taxon>
        <taxon>Pseudopedobacter</taxon>
    </lineage>
</organism>
<evidence type="ECO:0000313" key="2">
    <source>
        <dbReference type="EMBL" id="PZP49466.1"/>
    </source>
</evidence>
<evidence type="ECO:0000256" key="1">
    <source>
        <dbReference type="SAM" id="SignalP"/>
    </source>
</evidence>
<dbReference type="PANTHER" id="PTHR43135">
    <property type="entry name" value="ALPHA-D-RIBOSE 1-METHYLPHOSPHONATE 5-TRIPHOSPHATE DIPHOSPHATASE"/>
    <property type="match status" value="1"/>
</dbReference>
<dbReference type="GO" id="GO:0016810">
    <property type="term" value="F:hydrolase activity, acting on carbon-nitrogen (but not peptide) bonds"/>
    <property type="evidence" value="ECO:0007669"/>
    <property type="project" value="InterPro"/>
</dbReference>
<feature type="chain" id="PRO_5016115481" description="Amidohydrolase" evidence="1">
    <location>
        <begin position="24"/>
        <end position="265"/>
    </location>
</feature>
<feature type="signal peptide" evidence="1">
    <location>
        <begin position="1"/>
        <end position="23"/>
    </location>
</feature>
<dbReference type="InterPro" id="IPR011059">
    <property type="entry name" value="Metal-dep_hydrolase_composite"/>
</dbReference>
<proteinExistence type="predicted"/>
<dbReference type="Gene3D" id="3.40.50.10910">
    <property type="entry name" value="Amidohydrolase"/>
    <property type="match status" value="1"/>
</dbReference>
<gene>
    <name evidence="2" type="ORF">DI598_07755</name>
</gene>
<dbReference type="SUPFAM" id="SSF51556">
    <property type="entry name" value="Metallo-dependent hydrolases"/>
    <property type="match status" value="1"/>
</dbReference>
<dbReference type="InterPro" id="IPR051781">
    <property type="entry name" value="Metallo-dep_Hydrolase"/>
</dbReference>
<accession>A0A2W5GUD7</accession>
<dbReference type="Gene3D" id="2.30.40.10">
    <property type="entry name" value="Urease, subunit C, domain 1"/>
    <property type="match status" value="1"/>
</dbReference>
<dbReference type="Proteomes" id="UP000249645">
    <property type="component" value="Unassembled WGS sequence"/>
</dbReference>
<sequence length="265" mass="29079">MKAKFKTFLSLALLLGTCYTSSAQQKFLLTNANIIDGTGSPEYKSNILVDGNTIADIGKNIVAKDATVVDLKGKTIMPSIISTHVHIGLLKGTKNSADNYTRDNILHQLTRYQDYGVSNILAMGTDRPSIIQSGLLDSIHNGQLPVSNFLSAGIGFGVPNGAPPMEMGLDLVYRPSNPDQIPAEMDSLQSMHPFVVKMWVDDFGGKYKKMSPEIYKKIIEEAHKKGLRVAAHVYYLSDLRQLLNDGLDIVAHSIRDFVIDDATIQ</sequence>
<protein>
    <recommendedName>
        <fullName evidence="4">Amidohydrolase</fullName>
    </recommendedName>
</protein>
<evidence type="ECO:0008006" key="4">
    <source>
        <dbReference type="Google" id="ProtNLM"/>
    </source>
</evidence>
<reference evidence="2 3" key="1">
    <citation type="submission" date="2017-11" db="EMBL/GenBank/DDBJ databases">
        <title>Infants hospitalized years apart are colonized by the same room-sourced microbial strains.</title>
        <authorList>
            <person name="Brooks B."/>
            <person name="Olm M.R."/>
            <person name="Firek B.A."/>
            <person name="Baker R."/>
            <person name="Thomas B.C."/>
            <person name="Morowitz M.J."/>
            <person name="Banfield J.F."/>
        </authorList>
    </citation>
    <scope>NUCLEOTIDE SEQUENCE [LARGE SCALE GENOMIC DNA]</scope>
    <source>
        <strain evidence="2">S2_009_000_R2_76</strain>
    </source>
</reference>